<feature type="region of interest" description="Disordered" evidence="1">
    <location>
        <begin position="204"/>
        <end position="268"/>
    </location>
</feature>
<protein>
    <submittedName>
        <fullName evidence="2">Uncharacterized protein</fullName>
    </submittedName>
</protein>
<feature type="compositionally biased region" description="Polar residues" evidence="1">
    <location>
        <begin position="108"/>
        <end position="149"/>
    </location>
</feature>
<dbReference type="AlphaFoldDB" id="A0A8K0KXF5"/>
<accession>A0A8K0KXF5</accession>
<sequence>MDIAYMHYSLQPILNRTFLLLRSLSKAAHTLATFIFQGQLSSGLWPWLQTHALASRGAALLACPRASSKLSLAASDGSKEPSTVVASVCASSTNPKSPLNIHFRSEMTRSQQNSRQTRETANLATETRTMRPRSTVNGGGPSQKTQNQAHHNRLTDLTDLESQMFRPVSGLENAWQYTTRQSAGHDTTSQSVHIHDHGWDQHHVQQMHDDNAEPSWQHPPIDQRGKASVLPTSAHNSEAVLGDIATRNTRSISPDRPGNSQAPPEIPPELSQVVGAECCRYCSVVEEAKQAADSGDICQSKLENLAAWTKFIDYHRSLQRGTGPQCRDPPPLRAASDFDPAGSHTDYLNEHELPNGFSVSDACSANTRDRPPSVHTPPIICTPAVPARADFEASPTGSPRLSSSDHTNAMSATTDDLMVDADDIDVSTEQVSGSDLVKQVCNIVRLQVLDILSEMGLPCNGCHGYNCGQGGVRVLKRTRSE</sequence>
<name>A0A8K0KXF5_9PEZI</name>
<organism evidence="2 3">
    <name type="scientific">Elsinoe batatas</name>
    <dbReference type="NCBI Taxonomy" id="2601811"/>
    <lineage>
        <taxon>Eukaryota</taxon>
        <taxon>Fungi</taxon>
        <taxon>Dikarya</taxon>
        <taxon>Ascomycota</taxon>
        <taxon>Pezizomycotina</taxon>
        <taxon>Dothideomycetes</taxon>
        <taxon>Dothideomycetidae</taxon>
        <taxon>Myriangiales</taxon>
        <taxon>Elsinoaceae</taxon>
        <taxon>Elsinoe</taxon>
    </lineage>
</organism>
<evidence type="ECO:0000313" key="2">
    <source>
        <dbReference type="EMBL" id="KAG8623665.1"/>
    </source>
</evidence>
<comment type="caution">
    <text evidence="2">The sequence shown here is derived from an EMBL/GenBank/DDBJ whole genome shotgun (WGS) entry which is preliminary data.</text>
</comment>
<dbReference type="OrthoDB" id="10371510at2759"/>
<keyword evidence="3" id="KW-1185">Reference proteome</keyword>
<gene>
    <name evidence="2" type="ORF">KVT40_008641</name>
</gene>
<evidence type="ECO:0000256" key="1">
    <source>
        <dbReference type="SAM" id="MobiDB-lite"/>
    </source>
</evidence>
<dbReference type="EMBL" id="JAESVG020000010">
    <property type="protein sequence ID" value="KAG8623665.1"/>
    <property type="molecule type" value="Genomic_DNA"/>
</dbReference>
<dbReference type="Proteomes" id="UP000809789">
    <property type="component" value="Unassembled WGS sequence"/>
</dbReference>
<reference evidence="2" key="1">
    <citation type="submission" date="2021-07" db="EMBL/GenBank/DDBJ databases">
        <title>Elsinoe batatas strain:CRI-CJ2 Genome sequencing and assembly.</title>
        <authorList>
            <person name="Huang L."/>
        </authorList>
    </citation>
    <scope>NUCLEOTIDE SEQUENCE</scope>
    <source>
        <strain evidence="2">CRI-CJ2</strain>
    </source>
</reference>
<evidence type="ECO:0000313" key="3">
    <source>
        <dbReference type="Proteomes" id="UP000809789"/>
    </source>
</evidence>
<feature type="compositionally biased region" description="Polar residues" evidence="1">
    <location>
        <begin position="246"/>
        <end position="262"/>
    </location>
</feature>
<proteinExistence type="predicted"/>
<feature type="region of interest" description="Disordered" evidence="1">
    <location>
        <begin position="106"/>
        <end position="151"/>
    </location>
</feature>